<feature type="transmembrane region" description="Helical" evidence="1">
    <location>
        <begin position="12"/>
        <end position="33"/>
    </location>
</feature>
<dbReference type="Proteomes" id="UP000001695">
    <property type="component" value="Plasmid pBIND01"/>
</dbReference>
<dbReference type="AlphaFoldDB" id="B2IL68"/>
<dbReference type="KEGG" id="bid:Bind_3716"/>
<proteinExistence type="predicted"/>
<evidence type="ECO:0000256" key="1">
    <source>
        <dbReference type="SAM" id="Phobius"/>
    </source>
</evidence>
<keyword evidence="3" id="KW-1185">Reference proteome</keyword>
<keyword evidence="1" id="KW-0812">Transmembrane</keyword>
<geneLocation type="plasmid" evidence="2 3">
    <name>pBIND01</name>
</geneLocation>
<reference evidence="2 3" key="1">
    <citation type="submission" date="2008-03" db="EMBL/GenBank/DDBJ databases">
        <title>Complete sequence of plasmid1 of Beijerinckia indica subsp. indica ATCC 9039.</title>
        <authorList>
            <consortium name="US DOE Joint Genome Institute"/>
            <person name="Copeland A."/>
            <person name="Lucas S."/>
            <person name="Lapidus A."/>
            <person name="Glavina del Rio T."/>
            <person name="Dalin E."/>
            <person name="Tice H."/>
            <person name="Bruce D."/>
            <person name="Goodwin L."/>
            <person name="Pitluck S."/>
            <person name="LaButti K."/>
            <person name="Schmutz J."/>
            <person name="Larimer F."/>
            <person name="Land M."/>
            <person name="Hauser L."/>
            <person name="Kyrpides N."/>
            <person name="Mikhailova N."/>
            <person name="Dunfield P.F."/>
            <person name="Dedysh S.N."/>
            <person name="Liesack W."/>
            <person name="Saw J.H."/>
            <person name="Alam M."/>
            <person name="Chen Y."/>
            <person name="Murrell J.C."/>
            <person name="Richardson P."/>
        </authorList>
    </citation>
    <scope>NUCLEOTIDE SEQUENCE [LARGE SCALE GENOMIC DNA]</scope>
    <source>
        <strain evidence="3">ATCC 9039 / DSM 1715 / NCIMB 8712</strain>
        <plasmid evidence="2 3">pBIND01</plasmid>
    </source>
</reference>
<name>B2IL68_BEII9</name>
<keyword evidence="2" id="KW-0614">Plasmid</keyword>
<keyword evidence="1" id="KW-1133">Transmembrane helix</keyword>
<evidence type="ECO:0000313" key="2">
    <source>
        <dbReference type="EMBL" id="ACB97268.1"/>
    </source>
</evidence>
<sequence>MKISILSEPLIFVAVTCIAILVEILPFIAVFNSSPDNPFPVLLSLIPMISISSYKLIQHRNNNKIIARSELKPKCFT</sequence>
<feature type="transmembrane region" description="Helical" evidence="1">
    <location>
        <begin position="39"/>
        <end position="57"/>
    </location>
</feature>
<dbReference type="HOGENOM" id="CLU_2631018_0_0_5"/>
<protein>
    <submittedName>
        <fullName evidence="2">Uncharacterized protein</fullName>
    </submittedName>
</protein>
<evidence type="ECO:0000313" key="3">
    <source>
        <dbReference type="Proteomes" id="UP000001695"/>
    </source>
</evidence>
<dbReference type="EMBL" id="CP001017">
    <property type="protein sequence ID" value="ACB97268.1"/>
    <property type="molecule type" value="Genomic_DNA"/>
</dbReference>
<organism evidence="2 3">
    <name type="scientific">Beijerinckia indica subsp. indica (strain ATCC 9039 / DSM 1715 / NCIMB 8712)</name>
    <dbReference type="NCBI Taxonomy" id="395963"/>
    <lineage>
        <taxon>Bacteria</taxon>
        <taxon>Pseudomonadati</taxon>
        <taxon>Pseudomonadota</taxon>
        <taxon>Alphaproteobacteria</taxon>
        <taxon>Hyphomicrobiales</taxon>
        <taxon>Beijerinckiaceae</taxon>
        <taxon>Beijerinckia</taxon>
    </lineage>
</organism>
<accession>B2IL68</accession>
<gene>
    <name evidence="2" type="ordered locus">Bind_3716</name>
</gene>
<keyword evidence="1" id="KW-0472">Membrane</keyword>